<dbReference type="InterPro" id="IPR013783">
    <property type="entry name" value="Ig-like_fold"/>
</dbReference>
<evidence type="ECO:0000313" key="7">
    <source>
        <dbReference type="Proteomes" id="UP000694404"/>
    </source>
</evidence>
<feature type="chain" id="PRO_5034054749" description="Ig-like domain-containing protein" evidence="5">
    <location>
        <begin position="24"/>
        <end position="412"/>
    </location>
</feature>
<dbReference type="AlphaFoldDB" id="A0A8C0IU16"/>
<dbReference type="PANTHER" id="PTHR11738">
    <property type="entry name" value="MHC CLASS I NK CELL RECEPTOR"/>
    <property type="match status" value="1"/>
</dbReference>
<feature type="compositionally biased region" description="Polar residues" evidence="4">
    <location>
        <begin position="322"/>
        <end position="338"/>
    </location>
</feature>
<evidence type="ECO:0000256" key="4">
    <source>
        <dbReference type="SAM" id="MobiDB-lite"/>
    </source>
</evidence>
<dbReference type="Ensembl" id="ENSCABT00000021179.1">
    <property type="protein sequence ID" value="ENSCABP00000019326.1"/>
    <property type="gene ID" value="ENSCABG00000014204.1"/>
</dbReference>
<organism evidence="6 7">
    <name type="scientific">Chelonoidis abingdonii</name>
    <name type="common">Abingdon island giant tortoise</name>
    <name type="synonym">Testudo abingdonii</name>
    <dbReference type="NCBI Taxonomy" id="106734"/>
    <lineage>
        <taxon>Eukaryota</taxon>
        <taxon>Metazoa</taxon>
        <taxon>Chordata</taxon>
        <taxon>Craniata</taxon>
        <taxon>Vertebrata</taxon>
        <taxon>Euteleostomi</taxon>
        <taxon>Archelosauria</taxon>
        <taxon>Testudinata</taxon>
        <taxon>Testudines</taxon>
        <taxon>Cryptodira</taxon>
        <taxon>Durocryptodira</taxon>
        <taxon>Testudinoidea</taxon>
        <taxon>Testudinidae</taxon>
        <taxon>Chelonoidis</taxon>
    </lineage>
</organism>
<protein>
    <recommendedName>
        <fullName evidence="8">Ig-like domain-containing protein</fullName>
    </recommendedName>
</protein>
<keyword evidence="1 5" id="KW-0732">Signal</keyword>
<keyword evidence="3" id="KW-0393">Immunoglobulin domain</keyword>
<evidence type="ECO:0000256" key="5">
    <source>
        <dbReference type="SAM" id="SignalP"/>
    </source>
</evidence>
<dbReference type="PANTHER" id="PTHR11738:SF186">
    <property type="entry name" value="OSTEOCLAST-ASSOCIATED IMMUNOGLOBULIN-LIKE RECEPTOR"/>
    <property type="match status" value="1"/>
</dbReference>
<name>A0A8C0IU16_CHEAB</name>
<reference evidence="6" key="2">
    <citation type="submission" date="2025-09" db="UniProtKB">
        <authorList>
            <consortium name="Ensembl"/>
        </authorList>
    </citation>
    <scope>IDENTIFICATION</scope>
</reference>
<dbReference type="InterPro" id="IPR050412">
    <property type="entry name" value="Ig-like_Receptors_ImmuneReg"/>
</dbReference>
<evidence type="ECO:0000256" key="2">
    <source>
        <dbReference type="ARBA" id="ARBA00023157"/>
    </source>
</evidence>
<dbReference type="InterPro" id="IPR036179">
    <property type="entry name" value="Ig-like_dom_sf"/>
</dbReference>
<keyword evidence="7" id="KW-1185">Reference proteome</keyword>
<reference evidence="6" key="1">
    <citation type="submission" date="2025-08" db="UniProtKB">
        <authorList>
            <consortium name="Ensembl"/>
        </authorList>
    </citation>
    <scope>IDENTIFICATION</scope>
</reference>
<dbReference type="GeneTree" id="ENSGT01150000286974"/>
<dbReference type="GO" id="GO:0002764">
    <property type="term" value="P:immune response-regulating signaling pathway"/>
    <property type="evidence" value="ECO:0007669"/>
    <property type="project" value="TreeGrafter"/>
</dbReference>
<sequence>TVNAVRCLLALGLPLGLGTRGSAEMYPKPTISLSPSRVIALGQDVTIWCQAGRRDARFSLFKVGDWTLPGHVEPAGAGGEFLIHSMRQGDRGSYYHYATDPFAWSEPSDPEELVAHHSDTPNLPSPCAPVGGSPWGGAVTVRCRGRHQNARFLLYKDGNPIVLQDVEPAGDVAEFPIRNMSQGDPSDPRELVVAGEGPVPALTPAPLSHTPSYLSSLLPGSRDGVTAGSPARGKQKLLEVWGSLGGISAPRGNCRAGGLSHGDVPPATSTLGMHRGVGGPGAAQPAPSPDCNNGWVSAPSPRGLGAQFHPSPIPANARFNPTEGTTSAGPQQPDSYPRQSRREKVSEKIEQFIPQGTGLPAQTPTGPFGPIGGGWSMQIEGDGQIHGAGWSRVGGKVGPWERRAVDRWEHVW</sequence>
<evidence type="ECO:0000256" key="3">
    <source>
        <dbReference type="ARBA" id="ARBA00023319"/>
    </source>
</evidence>
<feature type="region of interest" description="Disordered" evidence="4">
    <location>
        <begin position="256"/>
        <end position="347"/>
    </location>
</feature>
<dbReference type="Gene3D" id="2.60.40.10">
    <property type="entry name" value="Immunoglobulins"/>
    <property type="match status" value="2"/>
</dbReference>
<dbReference type="FunFam" id="2.60.40.10:FF:000049">
    <property type="entry name" value="Leukocyte immunoglobulin-like receptor subfamily B member 1"/>
    <property type="match status" value="1"/>
</dbReference>
<dbReference type="SUPFAM" id="SSF48726">
    <property type="entry name" value="Immunoglobulin"/>
    <property type="match status" value="2"/>
</dbReference>
<accession>A0A8C0IU16</accession>
<evidence type="ECO:0008006" key="8">
    <source>
        <dbReference type="Google" id="ProtNLM"/>
    </source>
</evidence>
<evidence type="ECO:0000313" key="6">
    <source>
        <dbReference type="Ensembl" id="ENSCABP00000019326.1"/>
    </source>
</evidence>
<keyword evidence="2" id="KW-1015">Disulfide bond</keyword>
<proteinExistence type="predicted"/>
<dbReference type="Proteomes" id="UP000694404">
    <property type="component" value="Unplaced"/>
</dbReference>
<evidence type="ECO:0000256" key="1">
    <source>
        <dbReference type="ARBA" id="ARBA00022729"/>
    </source>
</evidence>
<feature type="signal peptide" evidence="5">
    <location>
        <begin position="1"/>
        <end position="23"/>
    </location>
</feature>